<feature type="compositionally biased region" description="Basic residues" evidence="1">
    <location>
        <begin position="254"/>
        <end position="266"/>
    </location>
</feature>
<feature type="compositionally biased region" description="Polar residues" evidence="1">
    <location>
        <begin position="109"/>
        <end position="120"/>
    </location>
</feature>
<feature type="region of interest" description="Disordered" evidence="1">
    <location>
        <begin position="96"/>
        <end position="128"/>
    </location>
</feature>
<gene>
    <name evidence="2" type="ORF">BDK51DRAFT_46611</name>
</gene>
<protein>
    <submittedName>
        <fullName evidence="2">Uncharacterized protein</fullName>
    </submittedName>
</protein>
<dbReference type="AlphaFoldDB" id="A0A4V1IRL0"/>
<dbReference type="Proteomes" id="UP000269721">
    <property type="component" value="Unassembled WGS sequence"/>
</dbReference>
<sequence length="266" mass="27642">MKTCTAHSSPKIPPAADILLVPSLTSHPILSILSSNPNPPLLMLPTHPTTLLAFLAALLVLLTPASAARSAVPWRAVGVHADQAAGGTVPLRLYAPGPPPRSHLLVPPRSNTNTAPTSPASRADPTSDATLCSCGNPREWAAPIVGVGLASSISHDPLRMQLSDGPMQIPGATASPGNHPESEHPPAPLGLTGLRMHSGHTVVRSERPKVLKRGFPLAVIQSMSNGAFLSACGGIAGDRGTRRKPTAPGSTSSHLKRRHRMNQQPA</sequence>
<evidence type="ECO:0000256" key="1">
    <source>
        <dbReference type="SAM" id="MobiDB-lite"/>
    </source>
</evidence>
<accession>A0A4V1IRL0</accession>
<keyword evidence="3" id="KW-1185">Reference proteome</keyword>
<reference evidence="3" key="1">
    <citation type="journal article" date="2018" name="Nat. Microbiol.">
        <title>Leveraging single-cell genomics to expand the fungal tree of life.</title>
        <authorList>
            <person name="Ahrendt S.R."/>
            <person name="Quandt C.A."/>
            <person name="Ciobanu D."/>
            <person name="Clum A."/>
            <person name="Salamov A."/>
            <person name="Andreopoulos B."/>
            <person name="Cheng J.F."/>
            <person name="Woyke T."/>
            <person name="Pelin A."/>
            <person name="Henrissat B."/>
            <person name="Reynolds N.K."/>
            <person name="Benny G.L."/>
            <person name="Smith M.E."/>
            <person name="James T.Y."/>
            <person name="Grigoriev I.V."/>
        </authorList>
    </citation>
    <scope>NUCLEOTIDE SEQUENCE [LARGE SCALE GENOMIC DNA]</scope>
</reference>
<dbReference type="EMBL" id="KZ995565">
    <property type="protein sequence ID" value="RKO90427.1"/>
    <property type="molecule type" value="Genomic_DNA"/>
</dbReference>
<evidence type="ECO:0000313" key="3">
    <source>
        <dbReference type="Proteomes" id="UP000269721"/>
    </source>
</evidence>
<proteinExistence type="predicted"/>
<organism evidence="2 3">
    <name type="scientific">Blyttiomyces helicus</name>
    <dbReference type="NCBI Taxonomy" id="388810"/>
    <lineage>
        <taxon>Eukaryota</taxon>
        <taxon>Fungi</taxon>
        <taxon>Fungi incertae sedis</taxon>
        <taxon>Chytridiomycota</taxon>
        <taxon>Chytridiomycota incertae sedis</taxon>
        <taxon>Chytridiomycetes</taxon>
        <taxon>Chytridiomycetes incertae sedis</taxon>
        <taxon>Blyttiomyces</taxon>
    </lineage>
</organism>
<feature type="region of interest" description="Disordered" evidence="1">
    <location>
        <begin position="236"/>
        <end position="266"/>
    </location>
</feature>
<name>A0A4V1IRL0_9FUNG</name>
<evidence type="ECO:0000313" key="2">
    <source>
        <dbReference type="EMBL" id="RKO90427.1"/>
    </source>
</evidence>